<evidence type="ECO:0000313" key="2">
    <source>
        <dbReference type="Proteomes" id="UP001251857"/>
    </source>
</evidence>
<comment type="caution">
    <text evidence="1">The sequence shown here is derived from an EMBL/GenBank/DDBJ whole genome shotgun (WGS) entry which is preliminary data.</text>
</comment>
<accession>A0ABU3C0K5</accession>
<reference evidence="1 2" key="1">
    <citation type="submission" date="2023-09" db="EMBL/GenBank/DDBJ databases">
        <authorList>
            <person name="Rey-Velasco X."/>
        </authorList>
    </citation>
    <scope>NUCLEOTIDE SEQUENCE [LARGE SCALE GENOMIC DNA]</scope>
    <source>
        <strain evidence="1 2">W335</strain>
    </source>
</reference>
<dbReference type="EMBL" id="JAVRIB010000008">
    <property type="protein sequence ID" value="MDT0635084.1"/>
    <property type="molecule type" value="Genomic_DNA"/>
</dbReference>
<keyword evidence="2" id="KW-1185">Reference proteome</keyword>
<dbReference type="RefSeq" id="WP_311652934.1">
    <property type="nucleotide sequence ID" value="NZ_JAVRIB010000008.1"/>
</dbReference>
<dbReference type="Proteomes" id="UP001251857">
    <property type="component" value="Unassembled WGS sequence"/>
</dbReference>
<organism evidence="1 2">
    <name type="scientific">Spectribacter hydrogenoxidans</name>
    <dbReference type="NCBI Taxonomy" id="3075608"/>
    <lineage>
        <taxon>Bacteria</taxon>
        <taxon>Pseudomonadati</taxon>
        <taxon>Pseudomonadota</taxon>
        <taxon>Gammaproteobacteria</taxon>
        <taxon>Salinisphaerales</taxon>
        <taxon>Salinisphaeraceae</taxon>
        <taxon>Spectribacter</taxon>
    </lineage>
</organism>
<proteinExistence type="predicted"/>
<protein>
    <submittedName>
        <fullName evidence="1">Uncharacterized protein</fullName>
    </submittedName>
</protein>
<evidence type="ECO:0000313" key="1">
    <source>
        <dbReference type="EMBL" id="MDT0635084.1"/>
    </source>
</evidence>
<name>A0ABU3C0K5_9GAMM</name>
<sequence>MKAYDRDDRPWRKMLIAGSIILEREGLDPIAATMAAERVFIAMSQEQKQALAMKETGIRDREGVEVQVGDKVSLAGNITTDDSMGTLPNGWTFGEDDVYEVYFDDRIGTWSLRLGVEPDTPENRKYMSHAVSLLHDGAVTVIP</sequence>
<gene>
    <name evidence="1" type="ORF">RM532_08940</name>
</gene>